<evidence type="ECO:0000313" key="3">
    <source>
        <dbReference type="Proteomes" id="UP000001037"/>
    </source>
</evidence>
<dbReference type="GeneID" id="11139962"/>
<dbReference type="Proteomes" id="UP000001037">
    <property type="component" value="Chromosome"/>
</dbReference>
<keyword evidence="3" id="KW-1185">Reference proteome</keyword>
<reference evidence="2 3" key="1">
    <citation type="journal article" date="2011" name="Stand. Genomic Sci.">
        <title>Complete genome sequence of the hyperthermophilic chemolithoautotroph Pyrolobus fumarii type strain (1A).</title>
        <authorList>
            <person name="Anderson I."/>
            <person name="Goker M."/>
            <person name="Nolan M."/>
            <person name="Lucas S."/>
            <person name="Hammon N."/>
            <person name="Deshpande S."/>
            <person name="Cheng J.F."/>
            <person name="Tapia R."/>
            <person name="Han C."/>
            <person name="Goodwin L."/>
            <person name="Pitluck S."/>
            <person name="Huntemann M."/>
            <person name="Liolios K."/>
            <person name="Ivanova N."/>
            <person name="Pagani I."/>
            <person name="Mavromatis K."/>
            <person name="Ovchinikova G."/>
            <person name="Pati A."/>
            <person name="Chen A."/>
            <person name="Palaniappan K."/>
            <person name="Land M."/>
            <person name="Hauser L."/>
            <person name="Brambilla E.M."/>
            <person name="Huber H."/>
            <person name="Yasawong M."/>
            <person name="Rohde M."/>
            <person name="Spring S."/>
            <person name="Abt B."/>
            <person name="Sikorski J."/>
            <person name="Wirth R."/>
            <person name="Detter J.C."/>
            <person name="Woyke T."/>
            <person name="Bristow J."/>
            <person name="Eisen J.A."/>
            <person name="Markowitz V."/>
            <person name="Hugenholtz P."/>
            <person name="Kyrpides N.C."/>
            <person name="Klenk H.P."/>
            <person name="Lapidus A."/>
        </authorList>
    </citation>
    <scope>NUCLEOTIDE SEQUENCE [LARGE SCALE GENOMIC DNA]</scope>
    <source>
        <strain evidence="3">DSM 11204 / 1A</strain>
    </source>
</reference>
<dbReference type="AlphaFoldDB" id="G0EFL9"/>
<feature type="region of interest" description="Disordered" evidence="1">
    <location>
        <begin position="67"/>
        <end position="88"/>
    </location>
</feature>
<dbReference type="EMBL" id="CP002838">
    <property type="protein sequence ID" value="AEM38190.1"/>
    <property type="molecule type" value="Genomic_DNA"/>
</dbReference>
<organism evidence="2 3">
    <name type="scientific">Pyrolobus fumarii (strain DSM 11204 / 1A)</name>
    <dbReference type="NCBI Taxonomy" id="694429"/>
    <lineage>
        <taxon>Archaea</taxon>
        <taxon>Thermoproteota</taxon>
        <taxon>Thermoprotei</taxon>
        <taxon>Desulfurococcales</taxon>
        <taxon>Pyrodictiaceae</taxon>
        <taxon>Pyrolobus</taxon>
    </lineage>
</organism>
<dbReference type="KEGG" id="pfm:Pyrfu_0318"/>
<gene>
    <name evidence="2" type="ordered locus">Pyrfu_0318</name>
</gene>
<keyword evidence="2" id="KW-0378">Hydrolase</keyword>
<evidence type="ECO:0000313" key="2">
    <source>
        <dbReference type="EMBL" id="AEM38190.1"/>
    </source>
</evidence>
<protein>
    <submittedName>
        <fullName evidence="2">DEAD/DEAH box helicase domain protein</fullName>
    </submittedName>
</protein>
<proteinExistence type="predicted"/>
<dbReference type="RefSeq" id="WP_014025867.1">
    <property type="nucleotide sequence ID" value="NC_015931.1"/>
</dbReference>
<keyword evidence="2" id="KW-0347">Helicase</keyword>
<dbReference type="InParanoid" id="G0EFL9"/>
<name>G0EFL9_PYRF1</name>
<accession>G0EFL9</accession>
<evidence type="ECO:0000256" key="1">
    <source>
        <dbReference type="SAM" id="MobiDB-lite"/>
    </source>
</evidence>
<sequence length="88" mass="10359">MRFEEYIRRTAPLSVRDYLRYWERYRSIIESLGLERLPCNRWILKLASKSLSWAAAEGMISLEEETRTRRAPCAPAPLVQEDSRGREG</sequence>
<keyword evidence="2" id="KW-0067">ATP-binding</keyword>
<dbReference type="GO" id="GO:0004386">
    <property type="term" value="F:helicase activity"/>
    <property type="evidence" value="ECO:0007669"/>
    <property type="project" value="UniProtKB-KW"/>
</dbReference>
<keyword evidence="2" id="KW-0547">Nucleotide-binding</keyword>
<dbReference type="HOGENOM" id="CLU_2461890_0_0_2"/>